<accession>A0A511V7F0</accession>
<keyword evidence="3" id="KW-0378">Hydrolase</keyword>
<dbReference type="GO" id="GO:0071555">
    <property type="term" value="P:cell wall organization"/>
    <property type="evidence" value="ECO:0007669"/>
    <property type="project" value="UniProtKB-KW"/>
</dbReference>
<dbReference type="SUPFAM" id="SSF56601">
    <property type="entry name" value="beta-lactamase/transpeptidase-like"/>
    <property type="match status" value="1"/>
</dbReference>
<evidence type="ECO:0000259" key="10">
    <source>
        <dbReference type="Pfam" id="PF00768"/>
    </source>
</evidence>
<dbReference type="GO" id="GO:0008360">
    <property type="term" value="P:regulation of cell shape"/>
    <property type="evidence" value="ECO:0007669"/>
    <property type="project" value="UniProtKB-KW"/>
</dbReference>
<evidence type="ECO:0000256" key="2">
    <source>
        <dbReference type="ARBA" id="ARBA00022729"/>
    </source>
</evidence>
<keyword evidence="2" id="KW-0732">Signal</keyword>
<evidence type="ECO:0000256" key="6">
    <source>
        <dbReference type="ARBA" id="ARBA00023316"/>
    </source>
</evidence>
<dbReference type="InterPro" id="IPR012338">
    <property type="entry name" value="Beta-lactam/transpept-like"/>
</dbReference>
<comment type="similarity">
    <text evidence="1 9">Belongs to the peptidase S11 family.</text>
</comment>
<dbReference type="Proteomes" id="UP000321157">
    <property type="component" value="Unassembled WGS sequence"/>
</dbReference>
<organism evidence="11 12">
    <name type="scientific">Aneurinibacillus danicus</name>
    <dbReference type="NCBI Taxonomy" id="267746"/>
    <lineage>
        <taxon>Bacteria</taxon>
        <taxon>Bacillati</taxon>
        <taxon>Bacillota</taxon>
        <taxon>Bacilli</taxon>
        <taxon>Bacillales</taxon>
        <taxon>Paenibacillaceae</taxon>
        <taxon>Aneurinibacillus group</taxon>
        <taxon>Aneurinibacillus</taxon>
    </lineage>
</organism>
<reference evidence="11 12" key="1">
    <citation type="submission" date="2019-07" db="EMBL/GenBank/DDBJ databases">
        <title>Whole genome shotgun sequence of Aneurinibacillus danicus NBRC 102444.</title>
        <authorList>
            <person name="Hosoyama A."/>
            <person name="Uohara A."/>
            <person name="Ohji S."/>
            <person name="Ichikawa N."/>
        </authorList>
    </citation>
    <scope>NUCLEOTIDE SEQUENCE [LARGE SCALE GENOMIC DNA]</scope>
    <source>
        <strain evidence="11 12">NBRC 102444</strain>
    </source>
</reference>
<dbReference type="RefSeq" id="WP_146809365.1">
    <property type="nucleotide sequence ID" value="NZ_BJXX01000063.1"/>
</dbReference>
<dbReference type="Gene3D" id="3.40.710.10">
    <property type="entry name" value="DD-peptidase/beta-lactamase superfamily"/>
    <property type="match status" value="1"/>
</dbReference>
<feature type="active site" evidence="7">
    <location>
        <position position="101"/>
    </location>
</feature>
<dbReference type="EMBL" id="BJXX01000063">
    <property type="protein sequence ID" value="GEN34081.1"/>
    <property type="molecule type" value="Genomic_DNA"/>
</dbReference>
<dbReference type="GO" id="GO:0009252">
    <property type="term" value="P:peptidoglycan biosynthetic process"/>
    <property type="evidence" value="ECO:0007669"/>
    <property type="project" value="UniProtKB-KW"/>
</dbReference>
<keyword evidence="5" id="KW-0573">Peptidoglycan synthesis</keyword>
<dbReference type="OrthoDB" id="9791132at2"/>
<evidence type="ECO:0000256" key="9">
    <source>
        <dbReference type="RuleBase" id="RU004016"/>
    </source>
</evidence>
<keyword evidence="12" id="KW-1185">Reference proteome</keyword>
<dbReference type="PRINTS" id="PR00725">
    <property type="entry name" value="DADACBPTASE1"/>
</dbReference>
<evidence type="ECO:0000256" key="5">
    <source>
        <dbReference type="ARBA" id="ARBA00022984"/>
    </source>
</evidence>
<dbReference type="PANTHER" id="PTHR21581">
    <property type="entry name" value="D-ALANYL-D-ALANINE CARBOXYPEPTIDASE"/>
    <property type="match status" value="1"/>
</dbReference>
<dbReference type="InterPro" id="IPR018044">
    <property type="entry name" value="Peptidase_S11"/>
</dbReference>
<feature type="binding site" evidence="8">
    <location>
        <position position="207"/>
    </location>
    <ligand>
        <name>substrate</name>
    </ligand>
</feature>
<dbReference type="InterPro" id="IPR001967">
    <property type="entry name" value="Peptidase_S11_N"/>
</dbReference>
<comment type="caution">
    <text evidence="11">The sequence shown here is derived from an EMBL/GenBank/DDBJ whole genome shotgun (WGS) entry which is preliminary data.</text>
</comment>
<sequence>MNASKAGAPPVLTAKAACLIETEDGRVLWQKNAEQALAPASMTKMMTALLIIEKSMRGEIALTERVRISRRAAAVRGSNMQLRAGGMVTVQALLTGLLIASGNDAAIALAEYASGSVPAFVNEMNERAARLALANTRFRNPHGLSVPGHYASAYDMCVIGRELTRYQHILRITSRRRASIKRHGKPVVLLRNTNSLLGIHAGVDGLKTGYTPQAKYCLCATKPHPRFGRLIAVVMGLPTKRKRNREASALLSYANAVDVNR</sequence>
<gene>
    <name evidence="11" type="ORF">ADA01nite_15410</name>
</gene>
<evidence type="ECO:0000313" key="12">
    <source>
        <dbReference type="Proteomes" id="UP000321157"/>
    </source>
</evidence>
<evidence type="ECO:0000256" key="4">
    <source>
        <dbReference type="ARBA" id="ARBA00022960"/>
    </source>
</evidence>
<evidence type="ECO:0000256" key="1">
    <source>
        <dbReference type="ARBA" id="ARBA00007164"/>
    </source>
</evidence>
<evidence type="ECO:0000256" key="3">
    <source>
        <dbReference type="ARBA" id="ARBA00022801"/>
    </source>
</evidence>
<dbReference type="PANTHER" id="PTHR21581:SF6">
    <property type="entry name" value="TRAFFICKING PROTEIN PARTICLE COMPLEX SUBUNIT 12"/>
    <property type="match status" value="1"/>
</dbReference>
<feature type="active site" description="Acyl-ester intermediate" evidence="7">
    <location>
        <position position="41"/>
    </location>
</feature>
<dbReference type="AlphaFoldDB" id="A0A511V7F0"/>
<name>A0A511V7F0_9BACL</name>
<evidence type="ECO:0000313" key="11">
    <source>
        <dbReference type="EMBL" id="GEN34081.1"/>
    </source>
</evidence>
<keyword evidence="6" id="KW-0961">Cell wall biogenesis/degradation</keyword>
<keyword evidence="4" id="KW-0133">Cell shape</keyword>
<evidence type="ECO:0000256" key="7">
    <source>
        <dbReference type="PIRSR" id="PIRSR618044-1"/>
    </source>
</evidence>
<dbReference type="GO" id="GO:0009002">
    <property type="term" value="F:serine-type D-Ala-D-Ala carboxypeptidase activity"/>
    <property type="evidence" value="ECO:0007669"/>
    <property type="project" value="InterPro"/>
</dbReference>
<dbReference type="GO" id="GO:0006508">
    <property type="term" value="P:proteolysis"/>
    <property type="evidence" value="ECO:0007669"/>
    <property type="project" value="InterPro"/>
</dbReference>
<feature type="domain" description="Peptidase S11 D-alanyl-D-alanine carboxypeptidase A N-terminal" evidence="10">
    <location>
        <begin position="7"/>
        <end position="237"/>
    </location>
</feature>
<dbReference type="Pfam" id="PF00768">
    <property type="entry name" value="Peptidase_S11"/>
    <property type="match status" value="1"/>
</dbReference>
<protein>
    <recommendedName>
        <fullName evidence="10">Peptidase S11 D-alanyl-D-alanine carboxypeptidase A N-terminal domain-containing protein</fullName>
    </recommendedName>
</protein>
<evidence type="ECO:0000256" key="8">
    <source>
        <dbReference type="PIRSR" id="PIRSR618044-2"/>
    </source>
</evidence>
<feature type="active site" description="Proton acceptor" evidence="7">
    <location>
        <position position="44"/>
    </location>
</feature>
<proteinExistence type="inferred from homology"/>